<protein>
    <submittedName>
        <fullName evidence="1">Uncharacterized protein</fullName>
    </submittedName>
</protein>
<dbReference type="KEGG" id="nso:NIASO_18930"/>
<proteinExistence type="predicted"/>
<gene>
    <name evidence="1" type="ORF">NIASO_18930</name>
</gene>
<keyword evidence="2" id="KW-1185">Reference proteome</keyword>
<evidence type="ECO:0000313" key="1">
    <source>
        <dbReference type="EMBL" id="AHF18025.1"/>
    </source>
</evidence>
<dbReference type="HOGENOM" id="CLU_3273387_0_0_10"/>
<dbReference type="Proteomes" id="UP000003586">
    <property type="component" value="Chromosome"/>
</dbReference>
<evidence type="ECO:0000313" key="2">
    <source>
        <dbReference type="Proteomes" id="UP000003586"/>
    </source>
</evidence>
<accession>W0F4M1</accession>
<dbReference type="STRING" id="929713.NIASO_18930"/>
<name>W0F4M1_9BACT</name>
<dbReference type="EMBL" id="CP007035">
    <property type="protein sequence ID" value="AHF18025.1"/>
    <property type="molecule type" value="Genomic_DNA"/>
</dbReference>
<organism evidence="1 2">
    <name type="scientific">Niabella soli DSM 19437</name>
    <dbReference type="NCBI Taxonomy" id="929713"/>
    <lineage>
        <taxon>Bacteria</taxon>
        <taxon>Pseudomonadati</taxon>
        <taxon>Bacteroidota</taxon>
        <taxon>Chitinophagia</taxon>
        <taxon>Chitinophagales</taxon>
        <taxon>Chitinophagaceae</taxon>
        <taxon>Niabella</taxon>
    </lineage>
</organism>
<reference evidence="1 2" key="1">
    <citation type="submission" date="2013-12" db="EMBL/GenBank/DDBJ databases">
        <authorList>
            <consortium name="DOE Joint Genome Institute"/>
            <person name="Eisen J."/>
            <person name="Huntemann M."/>
            <person name="Han J."/>
            <person name="Chen A."/>
            <person name="Kyrpides N."/>
            <person name="Mavromatis K."/>
            <person name="Markowitz V."/>
            <person name="Palaniappan K."/>
            <person name="Ivanova N."/>
            <person name="Schaumberg A."/>
            <person name="Pati A."/>
            <person name="Liolios K."/>
            <person name="Nordberg H.P."/>
            <person name="Cantor M.N."/>
            <person name="Hua S.X."/>
            <person name="Woyke T."/>
        </authorList>
    </citation>
    <scope>NUCLEOTIDE SEQUENCE [LARGE SCALE GENOMIC DNA]</scope>
    <source>
        <strain evidence="2">DSM 19437</strain>
    </source>
</reference>
<dbReference type="AlphaFoldDB" id="W0F4M1"/>
<sequence>MQLGVIKNSEKPVAIMGDLDSDEYRADCFQHLSTRQLFETK</sequence>